<dbReference type="EMBL" id="JASNQZ010000011">
    <property type="protein sequence ID" value="KAL0951362.1"/>
    <property type="molecule type" value="Genomic_DNA"/>
</dbReference>
<comment type="subcellular location">
    <subcellularLocation>
        <location evidence="1">Nucleus</location>
    </subcellularLocation>
</comment>
<proteinExistence type="inferred from homology"/>
<dbReference type="Gene3D" id="1.25.40.10">
    <property type="entry name" value="Tetratricopeptide repeat domain"/>
    <property type="match status" value="1"/>
</dbReference>
<dbReference type="Proteomes" id="UP001556367">
    <property type="component" value="Unassembled WGS sequence"/>
</dbReference>
<feature type="compositionally biased region" description="Basic and acidic residues" evidence="4">
    <location>
        <begin position="44"/>
        <end position="59"/>
    </location>
</feature>
<evidence type="ECO:0000256" key="3">
    <source>
        <dbReference type="ARBA" id="ARBA00023242"/>
    </source>
</evidence>
<feature type="compositionally biased region" description="Basic and acidic residues" evidence="4">
    <location>
        <begin position="85"/>
        <end position="101"/>
    </location>
</feature>
<keyword evidence="3" id="KW-0539">Nucleus</keyword>
<evidence type="ECO:0000256" key="1">
    <source>
        <dbReference type="ARBA" id="ARBA00004123"/>
    </source>
</evidence>
<evidence type="ECO:0000313" key="5">
    <source>
        <dbReference type="EMBL" id="KAL0951362.1"/>
    </source>
</evidence>
<feature type="compositionally biased region" description="Basic residues" evidence="4">
    <location>
        <begin position="69"/>
        <end position="84"/>
    </location>
</feature>
<evidence type="ECO:0000313" key="6">
    <source>
        <dbReference type="Proteomes" id="UP001556367"/>
    </source>
</evidence>
<dbReference type="PANTHER" id="PTHR13471">
    <property type="entry name" value="TETRATRICOPEPTIDE-LIKE HELICAL"/>
    <property type="match status" value="1"/>
</dbReference>
<evidence type="ECO:0000256" key="4">
    <source>
        <dbReference type="SAM" id="MobiDB-lite"/>
    </source>
</evidence>
<dbReference type="SUPFAM" id="SSF48452">
    <property type="entry name" value="TPR-like"/>
    <property type="match status" value="1"/>
</dbReference>
<feature type="compositionally biased region" description="Basic residues" evidence="4">
    <location>
        <begin position="33"/>
        <end position="43"/>
    </location>
</feature>
<protein>
    <submittedName>
        <fullName evidence="5">Uncharacterized protein</fullName>
    </submittedName>
</protein>
<dbReference type="Pfam" id="PF08424">
    <property type="entry name" value="NRDE-2"/>
    <property type="match status" value="1"/>
</dbReference>
<evidence type="ECO:0000256" key="2">
    <source>
        <dbReference type="ARBA" id="ARBA00009265"/>
    </source>
</evidence>
<keyword evidence="6" id="KW-1185">Reference proteome</keyword>
<feature type="region of interest" description="Disordered" evidence="4">
    <location>
        <begin position="212"/>
        <end position="261"/>
    </location>
</feature>
<gene>
    <name evidence="5" type="ORF">HGRIS_008066</name>
</gene>
<accession>A0ABR3J778</accession>
<comment type="caution">
    <text evidence="5">The sequence shown here is derived from an EMBL/GenBank/DDBJ whole genome shotgun (WGS) entry which is preliminary data.</text>
</comment>
<feature type="compositionally biased region" description="Low complexity" evidence="4">
    <location>
        <begin position="1"/>
        <end position="17"/>
    </location>
</feature>
<comment type="similarity">
    <text evidence="2">Belongs to the NRDE2 family.</text>
</comment>
<dbReference type="InterPro" id="IPR013633">
    <property type="entry name" value="NRDE-2"/>
</dbReference>
<reference evidence="6" key="1">
    <citation type="submission" date="2024-06" db="EMBL/GenBank/DDBJ databases">
        <title>Multi-omics analyses provide insights into the biosynthesis of the anticancer antibiotic pleurotin in Hohenbuehelia grisea.</title>
        <authorList>
            <person name="Weaver J.A."/>
            <person name="Alberti F."/>
        </authorList>
    </citation>
    <scope>NUCLEOTIDE SEQUENCE [LARGE SCALE GENOMIC DNA]</scope>
    <source>
        <strain evidence="6">T-177</strain>
    </source>
</reference>
<name>A0ABR3J778_9AGAR</name>
<organism evidence="5 6">
    <name type="scientific">Hohenbuehelia grisea</name>
    <dbReference type="NCBI Taxonomy" id="104357"/>
    <lineage>
        <taxon>Eukaryota</taxon>
        <taxon>Fungi</taxon>
        <taxon>Dikarya</taxon>
        <taxon>Basidiomycota</taxon>
        <taxon>Agaricomycotina</taxon>
        <taxon>Agaricomycetes</taxon>
        <taxon>Agaricomycetidae</taxon>
        <taxon>Agaricales</taxon>
        <taxon>Pleurotineae</taxon>
        <taxon>Pleurotaceae</taxon>
        <taxon>Hohenbuehelia</taxon>
    </lineage>
</organism>
<dbReference type="InterPro" id="IPR011990">
    <property type="entry name" value="TPR-like_helical_dom_sf"/>
</dbReference>
<feature type="region of interest" description="Disordered" evidence="4">
    <location>
        <begin position="1"/>
        <end position="117"/>
    </location>
</feature>
<dbReference type="PANTHER" id="PTHR13471:SF0">
    <property type="entry name" value="NUCLEAR EXOSOME REGULATOR NRDE2"/>
    <property type="match status" value="1"/>
</dbReference>
<sequence length="1092" mass="122675">MSAPSFSSFPPSFSSFPDLDAGPSKPDNDKPTKSHRKSKHSSHHRDDDRDRRKDRRARDEDDDAGRDKERKRRKRDHDPHRKFKRRDEDVQPSKDEQDHHLSTASTNEQTGRPLFYSDRKGDPLNVTYGGLHAGDVPKYNFAARGRKVLGLSSHLSVYYRSGKGIEIGPKGSRKVLSLTDSKAKALLAAPPTRRIAYTGDHYQFTEVDGYLPLPSRTRRKDKPADRSIALADDHSDAETSASDDREGEDNVSSDSDGPPTTKLTALQETLQSLERTLTSDPASIPTWLSLLSHTLSTIPLTSKNATKARSEITLSILSRALHANESNTRSAVLRIKYLKAGHEIWSENMLQAEWEEALKVTGPGLWMEWLEWRIGQGSRGVNGVVEDSKRVLQALGVDEQAEIVKVRAFWRVAVALRDAGFSERAMAMFQAQSELAFEVPQDLYGLPLQHLLDSLEEFWESEVPRIGEVGAKGWSSWLAMGQPDHAPPPTSAALTPSSNVGQETDPYLTWHTRESHLDSLSILPTRSSSDSADADPYATIFFTDIRDLLIDLKSSRAKSILRLAWLSFLGLPFPGLPASLSSEDLESWDDRWSSTYLSSPSCLKSLFPQATTRITADAVAGALIGREREYSSVFGPVRSWSYDLVYPLDSLSSTTFGRLWAKEDLSEVDAALIKRLFEQLRLNGTDDFEWDALALAFEVTVNMKSALKQSRSFLSVARDSLPHWAAHAKLERRRDRLDDARKVYHTVLIASPPPNSSMYEPVQLWWDWAEMEWLAGRNEDAIQVVLKAAGVEGSGGMSVLRAKRALEDEVALHKFPEQWRFVHARIQLRALLELLAADIEAALAVFDRCLQHTSLVTPQDVLCEALTVASLLMTYRHGTVLKNPVPPSLLRERASKALEAYPSNSIAFAMFLEGERGQGVWGRIRGVLGDGGVAREEKDVARRVEEVWVAGWDKTRWESEVERTRNGLDGAVVAERTKGSAVIWRIYVAFEIRSGQLERAKQLLYRAIRECPLDKGLYLLAFGQLRNVFNASELKSLADTMAERQVRMRIDLHDILESWKTDERRAESAGSESDSEDEIEQRAKEYRRLLPF</sequence>